<protein>
    <submittedName>
        <fullName evidence="1">Uncharacterized protein</fullName>
    </submittedName>
</protein>
<organism evidence="1 2">
    <name type="scientific">Smallanthus sonchifolius</name>
    <dbReference type="NCBI Taxonomy" id="185202"/>
    <lineage>
        <taxon>Eukaryota</taxon>
        <taxon>Viridiplantae</taxon>
        <taxon>Streptophyta</taxon>
        <taxon>Embryophyta</taxon>
        <taxon>Tracheophyta</taxon>
        <taxon>Spermatophyta</taxon>
        <taxon>Magnoliopsida</taxon>
        <taxon>eudicotyledons</taxon>
        <taxon>Gunneridae</taxon>
        <taxon>Pentapetalae</taxon>
        <taxon>asterids</taxon>
        <taxon>campanulids</taxon>
        <taxon>Asterales</taxon>
        <taxon>Asteraceae</taxon>
        <taxon>Asteroideae</taxon>
        <taxon>Heliantheae alliance</taxon>
        <taxon>Millerieae</taxon>
        <taxon>Smallanthus</taxon>
    </lineage>
</organism>
<evidence type="ECO:0000313" key="1">
    <source>
        <dbReference type="EMBL" id="KAI3803949.1"/>
    </source>
</evidence>
<accession>A0ACB9I6U5</accession>
<reference evidence="2" key="1">
    <citation type="journal article" date="2022" name="Mol. Ecol. Resour.">
        <title>The genomes of chicory, endive, great burdock and yacon provide insights into Asteraceae palaeo-polyploidization history and plant inulin production.</title>
        <authorList>
            <person name="Fan W."/>
            <person name="Wang S."/>
            <person name="Wang H."/>
            <person name="Wang A."/>
            <person name="Jiang F."/>
            <person name="Liu H."/>
            <person name="Zhao H."/>
            <person name="Xu D."/>
            <person name="Zhang Y."/>
        </authorList>
    </citation>
    <scope>NUCLEOTIDE SEQUENCE [LARGE SCALE GENOMIC DNA]</scope>
    <source>
        <strain evidence="2">cv. Yunnan</strain>
    </source>
</reference>
<name>A0ACB9I6U5_9ASTR</name>
<comment type="caution">
    <text evidence="1">The sequence shown here is derived from an EMBL/GenBank/DDBJ whole genome shotgun (WGS) entry which is preliminary data.</text>
</comment>
<dbReference type="EMBL" id="CM042027">
    <property type="protein sequence ID" value="KAI3803949.1"/>
    <property type="molecule type" value="Genomic_DNA"/>
</dbReference>
<dbReference type="Proteomes" id="UP001056120">
    <property type="component" value="Linkage Group LG10"/>
</dbReference>
<evidence type="ECO:0000313" key="2">
    <source>
        <dbReference type="Proteomes" id="UP001056120"/>
    </source>
</evidence>
<reference evidence="1 2" key="2">
    <citation type="journal article" date="2022" name="Mol. Ecol. Resour.">
        <title>The genomes of chicory, endive, great burdock and yacon provide insights into Asteraceae paleo-polyploidization history and plant inulin production.</title>
        <authorList>
            <person name="Fan W."/>
            <person name="Wang S."/>
            <person name="Wang H."/>
            <person name="Wang A."/>
            <person name="Jiang F."/>
            <person name="Liu H."/>
            <person name="Zhao H."/>
            <person name="Xu D."/>
            <person name="Zhang Y."/>
        </authorList>
    </citation>
    <scope>NUCLEOTIDE SEQUENCE [LARGE SCALE GENOMIC DNA]</scope>
    <source>
        <strain evidence="2">cv. Yunnan</strain>
        <tissue evidence="1">Leaves</tissue>
    </source>
</reference>
<keyword evidence="2" id="KW-1185">Reference proteome</keyword>
<proteinExistence type="predicted"/>
<sequence>MAGEGEGVEGSLRKAGSLTGMVLADGYGMGGIGKTTLSKCIYNSNYHEYDGSCFLADLQETSNQQNGLLRLQTQLVSTILRSNKEEVIWNLDEGTVKVTKKEFIVKLLAECDLYPLVGIQNLMDRCLLYIEDGKVMMHQLIKKLFAKNHQRNSGNEVDCGTIKILLMYEKDMKRINGINSTSILVGCLKILNLSYSVELIRTPNFGGLQSLESLFLEGCLSLTQVCESIGNLERLVLLDISGCRSLKDIPFLPRSLVSLKMYGCSNFGGLGQVQCLNACSLSSILVDIDVSDCCLFNSSFPEDWSNLFLLKILNISNNHITSLPGCIKSLPSLEVLNANFCPNLQSVLDVPKSVTTVLTFQNTSLEIVQLPPNPLTFFLAFSNEKLHTVEGCCKLESIKKVDRKVIRYIGLESISENGKGSGYDKQNAHTREDSVKVIVLSLLPFIVCVSLLLLMLRKLN</sequence>
<gene>
    <name evidence="1" type="ORF">L1987_32115</name>
</gene>